<feature type="compositionally biased region" description="Basic and acidic residues" evidence="4">
    <location>
        <begin position="7"/>
        <end position="18"/>
    </location>
</feature>
<sequence>MPDEQNQEPREETTREDAGEGGCGGKETDNTLDFAQLAPELKVAALTERLEAAEAEAEMFRNEVQYKEAELQNERRRFAEQRASAAKYRDEDLLLDLLPAIEGLELALNAEVTDQWGEGVKLAVPGDEAAAGNAKREPHRHSGRTTLRPQPA</sequence>
<evidence type="ECO:0000256" key="4">
    <source>
        <dbReference type="SAM" id="MobiDB-lite"/>
    </source>
</evidence>
<reference evidence="5" key="1">
    <citation type="submission" date="2023-03" db="EMBL/GenBank/DDBJ databases">
        <authorList>
            <person name="Steffen K."/>
            <person name="Cardenas P."/>
        </authorList>
    </citation>
    <scope>NUCLEOTIDE SEQUENCE</scope>
</reference>
<dbReference type="Proteomes" id="UP001174909">
    <property type="component" value="Unassembled WGS sequence"/>
</dbReference>
<dbReference type="Pfam" id="PF01025">
    <property type="entry name" value="GrpE"/>
    <property type="match status" value="1"/>
</dbReference>
<dbReference type="InterPro" id="IPR013805">
    <property type="entry name" value="GrpE_CC"/>
</dbReference>
<dbReference type="EMBL" id="CASHTH010003100">
    <property type="protein sequence ID" value="CAI8040302.1"/>
    <property type="molecule type" value="Genomic_DNA"/>
</dbReference>
<organism evidence="5 6">
    <name type="scientific">Geodia barretti</name>
    <name type="common">Barrett's horny sponge</name>
    <dbReference type="NCBI Taxonomy" id="519541"/>
    <lineage>
        <taxon>Eukaryota</taxon>
        <taxon>Metazoa</taxon>
        <taxon>Porifera</taxon>
        <taxon>Demospongiae</taxon>
        <taxon>Heteroscleromorpha</taxon>
        <taxon>Tetractinellida</taxon>
        <taxon>Astrophorina</taxon>
        <taxon>Geodiidae</taxon>
        <taxon>Geodia</taxon>
    </lineage>
</organism>
<dbReference type="InterPro" id="IPR000740">
    <property type="entry name" value="GrpE"/>
</dbReference>
<dbReference type="SUPFAM" id="SSF58014">
    <property type="entry name" value="Coiled-coil domain of nucleotide exchange factor GrpE"/>
    <property type="match status" value="1"/>
</dbReference>
<dbReference type="AlphaFoldDB" id="A0AA35X799"/>
<evidence type="ECO:0000256" key="1">
    <source>
        <dbReference type="ARBA" id="ARBA00009054"/>
    </source>
</evidence>
<proteinExistence type="inferred from homology"/>
<feature type="region of interest" description="Disordered" evidence="4">
    <location>
        <begin position="127"/>
        <end position="152"/>
    </location>
</feature>
<dbReference type="GO" id="GO:0006457">
    <property type="term" value="P:protein folding"/>
    <property type="evidence" value="ECO:0007669"/>
    <property type="project" value="InterPro"/>
</dbReference>
<keyword evidence="3" id="KW-0175">Coiled coil</keyword>
<evidence type="ECO:0000313" key="5">
    <source>
        <dbReference type="EMBL" id="CAI8040302.1"/>
    </source>
</evidence>
<gene>
    <name evidence="5" type="ORF">GBAR_LOCUS22467</name>
</gene>
<evidence type="ECO:0000256" key="3">
    <source>
        <dbReference type="SAM" id="Coils"/>
    </source>
</evidence>
<comment type="similarity">
    <text evidence="1">Belongs to the GrpE family.</text>
</comment>
<keyword evidence="6" id="KW-1185">Reference proteome</keyword>
<evidence type="ECO:0000256" key="2">
    <source>
        <dbReference type="ARBA" id="ARBA00023186"/>
    </source>
</evidence>
<name>A0AA35X799_GEOBA</name>
<feature type="region of interest" description="Disordered" evidence="4">
    <location>
        <begin position="1"/>
        <end position="32"/>
    </location>
</feature>
<evidence type="ECO:0000313" key="6">
    <source>
        <dbReference type="Proteomes" id="UP001174909"/>
    </source>
</evidence>
<accession>A0AA35X799</accession>
<dbReference type="Gene3D" id="3.90.20.20">
    <property type="match status" value="1"/>
</dbReference>
<dbReference type="GO" id="GO:0042803">
    <property type="term" value="F:protein homodimerization activity"/>
    <property type="evidence" value="ECO:0007669"/>
    <property type="project" value="InterPro"/>
</dbReference>
<dbReference type="GO" id="GO:0051087">
    <property type="term" value="F:protein-folding chaperone binding"/>
    <property type="evidence" value="ECO:0007669"/>
    <property type="project" value="InterPro"/>
</dbReference>
<comment type="caution">
    <text evidence="5">The sequence shown here is derived from an EMBL/GenBank/DDBJ whole genome shotgun (WGS) entry which is preliminary data.</text>
</comment>
<feature type="coiled-coil region" evidence="3">
    <location>
        <begin position="43"/>
        <end position="91"/>
    </location>
</feature>
<protein>
    <recommendedName>
        <fullName evidence="7">Nucleotide exchange factor GrpE</fullName>
    </recommendedName>
</protein>
<evidence type="ECO:0008006" key="7">
    <source>
        <dbReference type="Google" id="ProtNLM"/>
    </source>
</evidence>
<keyword evidence="2" id="KW-0143">Chaperone</keyword>
<dbReference type="GO" id="GO:0000774">
    <property type="term" value="F:adenyl-nucleotide exchange factor activity"/>
    <property type="evidence" value="ECO:0007669"/>
    <property type="project" value="InterPro"/>
</dbReference>